<feature type="transmembrane region" description="Helical" evidence="1">
    <location>
        <begin position="12"/>
        <end position="38"/>
    </location>
</feature>
<protein>
    <submittedName>
        <fullName evidence="2">Uncharacterized protein</fullName>
    </submittedName>
</protein>
<comment type="caution">
    <text evidence="2">The sequence shown here is derived from an EMBL/GenBank/DDBJ whole genome shotgun (WGS) entry which is preliminary data.</text>
</comment>
<name>A0ABQ5NCK8_9MICO</name>
<dbReference type="RefSeq" id="WP_285629876.1">
    <property type="nucleotide sequence ID" value="NZ_BAAAUK010000001.1"/>
</dbReference>
<accession>A0ABQ5NCK8</accession>
<keyword evidence="1" id="KW-0472">Membrane</keyword>
<keyword evidence="1" id="KW-0812">Transmembrane</keyword>
<reference evidence="2" key="1">
    <citation type="submission" date="2022-08" db="EMBL/GenBank/DDBJ databases">
        <title>Draft genome sequence of Microbacterium arabinogalactanolyticum JCM 9171.</title>
        <authorList>
            <person name="Fujita K."/>
            <person name="Ishiwata A."/>
            <person name="Fushinobu S."/>
        </authorList>
    </citation>
    <scope>NUCLEOTIDE SEQUENCE</scope>
    <source>
        <strain evidence="2">JCM 9171</strain>
    </source>
</reference>
<organism evidence="2 3">
    <name type="scientific">Microbacterium arabinogalactanolyticum</name>
    <dbReference type="NCBI Taxonomy" id="69365"/>
    <lineage>
        <taxon>Bacteria</taxon>
        <taxon>Bacillati</taxon>
        <taxon>Actinomycetota</taxon>
        <taxon>Actinomycetes</taxon>
        <taxon>Micrococcales</taxon>
        <taxon>Microbacteriaceae</taxon>
        <taxon>Microbacterium</taxon>
    </lineage>
</organism>
<feature type="transmembrane region" description="Helical" evidence="1">
    <location>
        <begin position="58"/>
        <end position="84"/>
    </location>
</feature>
<evidence type="ECO:0000256" key="1">
    <source>
        <dbReference type="SAM" id="Phobius"/>
    </source>
</evidence>
<keyword evidence="3" id="KW-1185">Reference proteome</keyword>
<evidence type="ECO:0000313" key="3">
    <source>
        <dbReference type="Proteomes" id="UP001165068"/>
    </source>
</evidence>
<sequence length="98" mass="10616">MTQTSQSPEPPYIRTPGGVAALFVAALLLIVMGGFLTLVQSELMARPEPKDFAVFQTWLGTVLFHIGLAFLAAGLVIVGVRAMLQQQTEALRAHRHDS</sequence>
<evidence type="ECO:0000313" key="2">
    <source>
        <dbReference type="EMBL" id="GLC83496.1"/>
    </source>
</evidence>
<dbReference type="Proteomes" id="UP001165068">
    <property type="component" value="Unassembled WGS sequence"/>
</dbReference>
<gene>
    <name evidence="2" type="ORF">MIAR_00840</name>
</gene>
<proteinExistence type="predicted"/>
<dbReference type="EMBL" id="BRZC01000001">
    <property type="protein sequence ID" value="GLC83496.1"/>
    <property type="molecule type" value="Genomic_DNA"/>
</dbReference>
<keyword evidence="1" id="KW-1133">Transmembrane helix</keyword>